<dbReference type="PATRIC" id="fig|1454001.3.peg.3663"/>
<dbReference type="Proteomes" id="UP000020218">
    <property type="component" value="Unassembled WGS sequence"/>
</dbReference>
<dbReference type="STRING" id="1454001.AW08_03624"/>
<proteinExistence type="predicted"/>
<comment type="caution">
    <text evidence="1">The sequence shown here is derived from an EMBL/GenBank/DDBJ whole genome shotgun (WGS) entry which is preliminary data.</text>
</comment>
<sequence length="123" mass="13522">MGVISRYFERLAAIVRPRRAALPAISADAEGLRIGGETVAWNDLRRLDAYKRDTYVGDLLCLAILDSSGRVFEINEESPGWKEAGDAIDRFLPGSLPHAEWTLQLIAANPGESVAIYPVSQPR</sequence>
<organism evidence="1 2">
    <name type="scientific">Candidatus Accumulibacter adjunctus</name>
    <dbReference type="NCBI Taxonomy" id="1454001"/>
    <lineage>
        <taxon>Bacteria</taxon>
        <taxon>Pseudomonadati</taxon>
        <taxon>Pseudomonadota</taxon>
        <taxon>Betaproteobacteria</taxon>
        <taxon>Candidatus Accumulibacter</taxon>
    </lineage>
</organism>
<dbReference type="AlphaFoldDB" id="A0A011NKE3"/>
<gene>
    <name evidence="1" type="ORF">AW08_03624</name>
</gene>
<dbReference type="EMBL" id="JFAX01000032">
    <property type="protein sequence ID" value="EXI64875.1"/>
    <property type="molecule type" value="Genomic_DNA"/>
</dbReference>
<reference evidence="1" key="1">
    <citation type="submission" date="2014-02" db="EMBL/GenBank/DDBJ databases">
        <title>Expanding our view of genomic diversity in Candidatus Accumulibacter clades.</title>
        <authorList>
            <person name="Skennerton C.T."/>
            <person name="Barr J.J."/>
            <person name="Slater F.R."/>
            <person name="Bond P.L."/>
            <person name="Tyson G.W."/>
        </authorList>
    </citation>
    <scope>NUCLEOTIDE SEQUENCE [LARGE SCALE GENOMIC DNA]</scope>
</reference>
<protein>
    <submittedName>
        <fullName evidence="1">Uncharacterized protein</fullName>
    </submittedName>
</protein>
<evidence type="ECO:0000313" key="1">
    <source>
        <dbReference type="EMBL" id="EXI64875.1"/>
    </source>
</evidence>
<accession>A0A011NKE3</accession>
<name>A0A011NKE3_9PROT</name>
<evidence type="ECO:0000313" key="2">
    <source>
        <dbReference type="Proteomes" id="UP000020218"/>
    </source>
</evidence>
<keyword evidence="2" id="KW-1185">Reference proteome</keyword>